<dbReference type="RefSeq" id="WP_100916982.1">
    <property type="nucleotide sequence ID" value="NZ_CP025057.1"/>
</dbReference>
<evidence type="ECO:0000313" key="2">
    <source>
        <dbReference type="Proteomes" id="UP000231823"/>
    </source>
</evidence>
<protein>
    <submittedName>
        <fullName evidence="1">Uncharacterized protein</fullName>
    </submittedName>
</protein>
<dbReference type="EMBL" id="CP025057">
    <property type="protein sequence ID" value="AUB32029.1"/>
    <property type="molecule type" value="Genomic_DNA"/>
</dbReference>
<organism evidence="1 2">
    <name type="scientific">Spiroplasma floricola 23-6</name>
    <dbReference type="NCBI Taxonomy" id="1336749"/>
    <lineage>
        <taxon>Bacteria</taxon>
        <taxon>Bacillati</taxon>
        <taxon>Mycoplasmatota</taxon>
        <taxon>Mollicutes</taxon>
        <taxon>Entomoplasmatales</taxon>
        <taxon>Spiroplasmataceae</taxon>
        <taxon>Spiroplasma</taxon>
    </lineage>
</organism>
<sequence length="136" mass="16143">MLIKDTYILITSKEVNKLWAHSVNCYCSQGSVCENINILEKIDSKGLFKIKKLNNCICQKNIIFRTCMSCMGICGDKKEIIINDYEVWDLEKRDLTFNWNNYLFYENEKSKLKNIRDFLIDNNLKYCFELKIKEKG</sequence>
<name>A0A2K8SEZ6_9MOLU</name>
<accession>A0A2K8SEZ6</accession>
<evidence type="ECO:0000313" key="1">
    <source>
        <dbReference type="EMBL" id="AUB32029.1"/>
    </source>
</evidence>
<proteinExistence type="predicted"/>
<dbReference type="KEGG" id="sfz:SFLOR_v1c09810"/>
<reference evidence="1 2" key="1">
    <citation type="submission" date="2017-12" db="EMBL/GenBank/DDBJ databases">
        <title>Complete genome sequence of Spiroplasma floricola 23-6 (ATCC 29989).</title>
        <authorList>
            <person name="Tsai Y.-M."/>
            <person name="Wu P.-S."/>
            <person name="Lo W.-S."/>
            <person name="Kuo C.-H."/>
        </authorList>
    </citation>
    <scope>NUCLEOTIDE SEQUENCE [LARGE SCALE GENOMIC DNA]</scope>
    <source>
        <strain evidence="1 2">23-6</strain>
    </source>
</reference>
<gene>
    <name evidence="1" type="ORF">SFLOR_v1c09810</name>
</gene>
<keyword evidence="2" id="KW-1185">Reference proteome</keyword>
<dbReference type="AlphaFoldDB" id="A0A2K8SEZ6"/>
<dbReference type="Proteomes" id="UP000231823">
    <property type="component" value="Chromosome"/>
</dbReference>